<feature type="region of interest" description="Disordered" evidence="1">
    <location>
        <begin position="1"/>
        <end position="21"/>
    </location>
</feature>
<evidence type="ECO:0000259" key="2">
    <source>
        <dbReference type="Pfam" id="PF12728"/>
    </source>
</evidence>
<dbReference type="Proteomes" id="UP000321776">
    <property type="component" value="Unassembled WGS sequence"/>
</dbReference>
<dbReference type="RefSeq" id="WP_147236912.1">
    <property type="nucleotide sequence ID" value="NZ_VOQS01000005.1"/>
</dbReference>
<dbReference type="Pfam" id="PF12728">
    <property type="entry name" value="HTH_17"/>
    <property type="match status" value="1"/>
</dbReference>
<dbReference type="EMBL" id="VOQS01000005">
    <property type="protein sequence ID" value="TXC79093.1"/>
    <property type="molecule type" value="Genomic_DNA"/>
</dbReference>
<dbReference type="InterPro" id="IPR010093">
    <property type="entry name" value="SinI_DNA-bd"/>
</dbReference>
<evidence type="ECO:0000313" key="4">
    <source>
        <dbReference type="Proteomes" id="UP000321776"/>
    </source>
</evidence>
<feature type="domain" description="Helix-turn-helix" evidence="2">
    <location>
        <begin position="23"/>
        <end position="72"/>
    </location>
</feature>
<organism evidence="3 4">
    <name type="scientific">Paraburkholderia azotifigens</name>
    <dbReference type="NCBI Taxonomy" id="2057004"/>
    <lineage>
        <taxon>Bacteria</taxon>
        <taxon>Pseudomonadati</taxon>
        <taxon>Pseudomonadota</taxon>
        <taxon>Betaproteobacteria</taxon>
        <taxon>Burkholderiales</taxon>
        <taxon>Burkholderiaceae</taxon>
        <taxon>Paraburkholderia</taxon>
    </lineage>
</organism>
<name>A0A5C6V0C5_9BURK</name>
<dbReference type="Gene3D" id="1.10.1660.10">
    <property type="match status" value="1"/>
</dbReference>
<protein>
    <submittedName>
        <fullName evidence="3">Helix-turn-helix domain-containing protein</fullName>
    </submittedName>
</protein>
<dbReference type="AlphaFoldDB" id="A0A5C6V0C5"/>
<proteinExistence type="predicted"/>
<accession>A0A5C6V0C5</accession>
<feature type="compositionally biased region" description="Basic residues" evidence="1">
    <location>
        <begin position="7"/>
        <end position="18"/>
    </location>
</feature>
<dbReference type="GO" id="GO:0003677">
    <property type="term" value="F:DNA binding"/>
    <property type="evidence" value="ECO:0007669"/>
    <property type="project" value="InterPro"/>
</dbReference>
<gene>
    <name evidence="3" type="ORF">FRZ40_32220</name>
</gene>
<evidence type="ECO:0000256" key="1">
    <source>
        <dbReference type="SAM" id="MobiDB-lite"/>
    </source>
</evidence>
<dbReference type="InterPro" id="IPR041657">
    <property type="entry name" value="HTH_17"/>
</dbReference>
<dbReference type="NCBIfam" id="TIGR01764">
    <property type="entry name" value="excise"/>
    <property type="match status" value="1"/>
</dbReference>
<reference evidence="3 4" key="1">
    <citation type="journal article" date="2018" name="Int. J. Syst. Evol. Microbiol.">
        <title>Paraburkholderia azotifigens sp. nov., a nitrogen-fixing bacterium isolated from paddy soil.</title>
        <authorList>
            <person name="Choi G.M."/>
            <person name="Im W.T."/>
        </authorList>
    </citation>
    <scope>NUCLEOTIDE SEQUENCE [LARGE SCALE GENOMIC DNA]</scope>
    <source>
        <strain evidence="3 4">NF 2-5-3</strain>
    </source>
</reference>
<evidence type="ECO:0000313" key="3">
    <source>
        <dbReference type="EMBL" id="TXC79093.1"/>
    </source>
</evidence>
<comment type="caution">
    <text evidence="3">The sequence shown here is derived from an EMBL/GenBank/DDBJ whole genome shotgun (WGS) entry which is preliminary data.</text>
</comment>
<sequence>MKSAKRDRTRKSVTSKRRRSDELTVAEASRLLHVSRTYLTALIDEGKFLEVHTTRRGRRRISRAEVLAYKEQIVKAQADGLERMIRASERMGLYDGEMRELSLHRK</sequence>